<evidence type="ECO:0000256" key="2">
    <source>
        <dbReference type="ARBA" id="ARBA00022692"/>
    </source>
</evidence>
<feature type="compositionally biased region" description="Polar residues" evidence="9">
    <location>
        <begin position="1400"/>
        <end position="1413"/>
    </location>
</feature>
<evidence type="ECO:0000259" key="11">
    <source>
        <dbReference type="PROSITE" id="PS50259"/>
    </source>
</evidence>
<dbReference type="PROSITE" id="PS50259">
    <property type="entry name" value="G_PROTEIN_RECEP_F3_4"/>
    <property type="match status" value="1"/>
</dbReference>
<feature type="domain" description="G-protein coupled receptors family 3 profile" evidence="11">
    <location>
        <begin position="739"/>
        <end position="905"/>
    </location>
</feature>
<keyword evidence="7" id="KW-0325">Glycoprotein</keyword>
<feature type="region of interest" description="Disordered" evidence="9">
    <location>
        <begin position="1549"/>
        <end position="1634"/>
    </location>
</feature>
<keyword evidence="6" id="KW-0675">Receptor</keyword>
<keyword evidence="3 10" id="KW-1133">Transmembrane helix</keyword>
<dbReference type="GO" id="GO:0038039">
    <property type="term" value="C:G protein-coupled receptor heterodimeric complex"/>
    <property type="evidence" value="ECO:0007669"/>
    <property type="project" value="TreeGrafter"/>
</dbReference>
<feature type="compositionally biased region" description="Polar residues" evidence="9">
    <location>
        <begin position="1745"/>
        <end position="1770"/>
    </location>
</feature>
<dbReference type="InterPro" id="IPR001828">
    <property type="entry name" value="ANF_lig-bd_rcpt"/>
</dbReference>
<feature type="compositionally biased region" description="Basic and acidic residues" evidence="9">
    <location>
        <begin position="1056"/>
        <end position="1071"/>
    </location>
</feature>
<dbReference type="InterPro" id="IPR017978">
    <property type="entry name" value="GPCR_3_C"/>
</dbReference>
<evidence type="ECO:0000256" key="6">
    <source>
        <dbReference type="ARBA" id="ARBA00023170"/>
    </source>
</evidence>
<feature type="compositionally biased region" description="Polar residues" evidence="9">
    <location>
        <begin position="43"/>
        <end position="56"/>
    </location>
</feature>
<dbReference type="Proteomes" id="UP000696485">
    <property type="component" value="Unassembled WGS sequence"/>
</dbReference>
<evidence type="ECO:0000256" key="10">
    <source>
        <dbReference type="SAM" id="Phobius"/>
    </source>
</evidence>
<dbReference type="Pfam" id="PF00003">
    <property type="entry name" value="7tm_3"/>
    <property type="match status" value="1"/>
</dbReference>
<feature type="compositionally biased region" description="Low complexity" evidence="9">
    <location>
        <begin position="1730"/>
        <end position="1744"/>
    </location>
</feature>
<feature type="transmembrane region" description="Helical" evidence="10">
    <location>
        <begin position="705"/>
        <end position="728"/>
    </location>
</feature>
<feature type="transmembrane region" description="Helical" evidence="10">
    <location>
        <begin position="813"/>
        <end position="835"/>
    </location>
</feature>
<feature type="transmembrane region" description="Helical" evidence="10">
    <location>
        <begin position="92"/>
        <end position="117"/>
    </location>
</feature>
<feature type="transmembrane region" description="Helical" evidence="10">
    <location>
        <begin position="847"/>
        <end position="868"/>
    </location>
</feature>
<keyword evidence="5 10" id="KW-0472">Membrane</keyword>
<feature type="compositionally biased region" description="Pro residues" evidence="9">
    <location>
        <begin position="232"/>
        <end position="244"/>
    </location>
</feature>
<feature type="compositionally biased region" description="Polar residues" evidence="9">
    <location>
        <begin position="1426"/>
        <end position="1443"/>
    </location>
</feature>
<evidence type="ECO:0000313" key="12">
    <source>
        <dbReference type="EMBL" id="KAF9331878.1"/>
    </source>
</evidence>
<dbReference type="PANTHER" id="PTHR10519:SF20">
    <property type="entry name" value="G-PROTEIN COUPLED RECEPTOR 156-RELATED"/>
    <property type="match status" value="1"/>
</dbReference>
<feature type="region of interest" description="Disordered" evidence="9">
    <location>
        <begin position="1050"/>
        <end position="1071"/>
    </location>
</feature>
<feature type="region of interest" description="Disordered" evidence="9">
    <location>
        <begin position="1274"/>
        <end position="1330"/>
    </location>
</feature>
<name>A0A9P5VMF0_9FUNG</name>
<keyword evidence="13" id="KW-1185">Reference proteome</keyword>
<dbReference type="GO" id="GO:0007214">
    <property type="term" value="P:gamma-aminobutyric acid signaling pathway"/>
    <property type="evidence" value="ECO:0007669"/>
    <property type="project" value="TreeGrafter"/>
</dbReference>
<comment type="caution">
    <text evidence="12">The sequence shown here is derived from an EMBL/GenBank/DDBJ whole genome shotgun (WGS) entry which is preliminary data.</text>
</comment>
<keyword evidence="8" id="KW-0807">Transducer</keyword>
<evidence type="ECO:0000256" key="1">
    <source>
        <dbReference type="ARBA" id="ARBA00004141"/>
    </source>
</evidence>
<dbReference type="InterPro" id="IPR002455">
    <property type="entry name" value="GPCR3_GABA-B"/>
</dbReference>
<feature type="region of interest" description="Disordered" evidence="9">
    <location>
        <begin position="214"/>
        <end position="249"/>
    </location>
</feature>
<organism evidence="12 13">
    <name type="scientific">Podila minutissima</name>
    <dbReference type="NCBI Taxonomy" id="64525"/>
    <lineage>
        <taxon>Eukaryota</taxon>
        <taxon>Fungi</taxon>
        <taxon>Fungi incertae sedis</taxon>
        <taxon>Mucoromycota</taxon>
        <taxon>Mortierellomycotina</taxon>
        <taxon>Mortierellomycetes</taxon>
        <taxon>Mortierellales</taxon>
        <taxon>Mortierellaceae</taxon>
        <taxon>Podila</taxon>
    </lineage>
</organism>
<dbReference type="Pfam" id="PF01094">
    <property type="entry name" value="ANF_receptor"/>
    <property type="match status" value="1"/>
</dbReference>
<gene>
    <name evidence="12" type="ORF">BG006_005252</name>
</gene>
<evidence type="ECO:0000256" key="3">
    <source>
        <dbReference type="ARBA" id="ARBA00022989"/>
    </source>
</evidence>
<evidence type="ECO:0000256" key="7">
    <source>
        <dbReference type="ARBA" id="ARBA00023180"/>
    </source>
</evidence>
<feature type="region of interest" description="Disordered" evidence="9">
    <location>
        <begin position="1728"/>
        <end position="1817"/>
    </location>
</feature>
<dbReference type="PANTHER" id="PTHR10519">
    <property type="entry name" value="GABA-B RECEPTOR"/>
    <property type="match status" value="1"/>
</dbReference>
<evidence type="ECO:0000313" key="13">
    <source>
        <dbReference type="Proteomes" id="UP000696485"/>
    </source>
</evidence>
<evidence type="ECO:0000256" key="4">
    <source>
        <dbReference type="ARBA" id="ARBA00023040"/>
    </source>
</evidence>
<proteinExistence type="predicted"/>
<feature type="region of interest" description="Disordered" evidence="9">
    <location>
        <begin position="1005"/>
        <end position="1024"/>
    </location>
</feature>
<reference evidence="12" key="1">
    <citation type="journal article" date="2020" name="Fungal Divers.">
        <title>Resolving the Mortierellaceae phylogeny through synthesis of multi-gene phylogenetics and phylogenomics.</title>
        <authorList>
            <person name="Vandepol N."/>
            <person name="Liber J."/>
            <person name="Desiro A."/>
            <person name="Na H."/>
            <person name="Kennedy M."/>
            <person name="Barry K."/>
            <person name="Grigoriev I.V."/>
            <person name="Miller A.N."/>
            <person name="O'Donnell K."/>
            <person name="Stajich J.E."/>
            <person name="Bonito G."/>
        </authorList>
    </citation>
    <scope>NUCLEOTIDE SEQUENCE</scope>
    <source>
        <strain evidence="12">NVP1</strain>
    </source>
</reference>
<feature type="compositionally biased region" description="Low complexity" evidence="9">
    <location>
        <begin position="57"/>
        <end position="69"/>
    </location>
</feature>
<dbReference type="InterPro" id="IPR028082">
    <property type="entry name" value="Peripla_BP_I"/>
</dbReference>
<evidence type="ECO:0000256" key="8">
    <source>
        <dbReference type="ARBA" id="ARBA00023224"/>
    </source>
</evidence>
<feature type="region of interest" description="Disordered" evidence="9">
    <location>
        <begin position="1395"/>
        <end position="1449"/>
    </location>
</feature>
<keyword evidence="4" id="KW-0297">G-protein coupled receptor</keyword>
<comment type="subcellular location">
    <subcellularLocation>
        <location evidence="1">Membrane</location>
        <topology evidence="1">Multi-pass membrane protein</topology>
    </subcellularLocation>
</comment>
<protein>
    <recommendedName>
        <fullName evidence="11">G-protein coupled receptors family 3 profile domain-containing protein</fullName>
    </recommendedName>
</protein>
<dbReference type="Gene3D" id="3.40.50.2300">
    <property type="match status" value="2"/>
</dbReference>
<accession>A0A9P5VMF0</accession>
<sequence length="1890" mass="206497">MNTSSANRKYQATHPWNSKARQESSGNHIDSLSHAEEPAAARQSASLGNEKTQAPKTSTESSSSSSYSCESSNYVNCRGNQQYNPRHECTRIILPFWSVMSLMFCSFGFAVAISAFADLVASAGIELPSSDTLLTAPTRSIPSEQHGQRINHHNIPLAALGSDSTIIELAPEALHSTLNMRTEFGARQVTPWPTASHPPPGDPSVLDTIIFLASTTSSNPPPPSSLTTATPSPSPPPVDPIPDLPRPDEKPYLLTDFEYETMWNPDYNTLRLGVLLPFSTKPTERQALMVRKTMSAIRLAVNDANQQRLIPGLNLTLVVRDSQDPNLIASNGGAAAITAAGSLLSVKVSGVIGDIRSDMTRYEALITSSVQIPQCSFAAANTILSDASLYPYFFRTIPTTIMHLDAIMDVVRAAGWNRISLIYDIETIGWAGREYFAAKAHKMGIYILAFQPLTTPGIPLDESFEFVKSRIHATQSRIQVLIATGSIQETFLTAMKNAGLFGPDYAWVTMNDISRQLEKQEGFKEYDGLMMVDNGWELNGYEPFENFLSEWTTLNLTDYPGAGDPELNNNEGMAYSCVMMLAQAYGRLVNDTIPADEHSERRELFLRNLKEGEHTEEIRMQNYFSNTTYSGPSGPITLDQNGDRKEGYFIALNMRDGRSVTFGIIFSGNFSSIRIPHFKDGHPWYPRDAPPWAIQNPKWDSSSGIIFAVLCLTGFIMTFVATILVLYFRHHIVIKATRSLTIKNYRVYRIFNSVTAANQSSFQTRKLIWYLVAFVLLAVLPIIVQVIVDPPVPTVINIRSYQWMRCRGLHPTFWWQITAAMFPTLLILFGVFLAFKTRNVVFLWNEARQISLVLYNVLFFTIIIAIAQAFPPEIYVATFYITIMGTYFIAMLALGVLFVPKFWHIYKSHRKYYTNQTQDQVGTMGGGYGGGEGGMDTAEGLARLPGDPGGSQGATTTLVIPDQDVPGMVDGAKAQGGVLNPITAEEVPSPIIGSNSHTALQRILSTDSAGSRRSRRSAQRIEANPLGKWTKDKVSHKGTVPVTETFSETLPEVNGGEDHAPGNGKALDEKTQGRVEFDLEANTEGARKGDVHGTVDAEPMRTQFVHDRTFGISNSGAQRVSINGKPSSYLMMTMAQLRSETEPTLRVTTCHSGTLFIRFTTQKRLDGWMSLFSEEDVQELSGCSNFASLAGSSVTGLPSFALAERGCLDHNPHGLGMLGPGMSLSSEMNEFQEQVRQQQQQHGFGFDFQQHPSQRLGSSHDLLASNGSAALVSMMPSPDQEQRPESSQKRHSWTARLSLSHPIGQLRNRKDSLKSTSGETGEDLSTKNTERIRAGDEWTSTDSSMTTAVPKGVRKSHMLKENVLEDDGEDDDMEALELSTKLANERIVKGKDAVLPDSPVSVSHSDLPISSITPDAPEGSRDESDNTLTLDTPSPQIYVSAPTSPLAPGEISMIGNPVSKTKVTPEASSTGTSISNTHPAGITCLPLSLASNQPSSTHATTQRKMIVRPLPPDDESGDAFYEDAILSDSDEPVKPKITDMDLHPSREFSKHAKHQHNMATLLSLPQIDSFPRTRKRPQASKVQDPKKQPSAIPASVPQRHGQKSNSTAAPKPQRQAKFPIVPQLEPRPISPGLARSLHSISQADDLDMDDDAEDELYDPEFGIGPASGHSRRRRRNWFRLPGMSNSLASSTHAVIPSADVISAAAKAVSQGWSESDALQMAMNKSRLNTSSLAPGSGGLSPSSSRQPGTRQQTDLRQSAMASGSSTASRHVSTRDADLNTSRRSSFHSLRRSELPLLSPTTHGGAAAEQRPPTPRPRLDKHAMRLIATSRSTISGAASLMLRRDSSTGQVLAPAIAAPTAPPSESSVDGGLDDTLVAPLAMYATENQQNT</sequence>
<dbReference type="GO" id="GO:0004965">
    <property type="term" value="F:G protein-coupled GABA receptor activity"/>
    <property type="evidence" value="ECO:0007669"/>
    <property type="project" value="InterPro"/>
</dbReference>
<evidence type="ECO:0000256" key="9">
    <source>
        <dbReference type="SAM" id="MobiDB-lite"/>
    </source>
</evidence>
<feature type="region of interest" description="Disordered" evidence="9">
    <location>
        <begin position="1"/>
        <end position="69"/>
    </location>
</feature>
<evidence type="ECO:0000256" key="5">
    <source>
        <dbReference type="ARBA" id="ARBA00023136"/>
    </source>
</evidence>
<dbReference type="SUPFAM" id="SSF53822">
    <property type="entry name" value="Periplasmic binding protein-like I"/>
    <property type="match status" value="1"/>
</dbReference>
<feature type="compositionally biased region" description="Polar residues" evidence="9">
    <location>
        <begin position="1"/>
        <end position="16"/>
    </location>
</feature>
<dbReference type="EMBL" id="JAAAUY010000296">
    <property type="protein sequence ID" value="KAF9331878.1"/>
    <property type="molecule type" value="Genomic_DNA"/>
</dbReference>
<feature type="transmembrane region" description="Helical" evidence="10">
    <location>
        <begin position="874"/>
        <end position="899"/>
    </location>
</feature>
<feature type="transmembrane region" description="Helical" evidence="10">
    <location>
        <begin position="767"/>
        <end position="788"/>
    </location>
</feature>
<dbReference type="CDD" id="cd15047">
    <property type="entry name" value="7tmC_GABA-B-like"/>
    <property type="match status" value="1"/>
</dbReference>
<keyword evidence="2 10" id="KW-0812">Transmembrane</keyword>